<evidence type="ECO:0008006" key="4">
    <source>
        <dbReference type="Google" id="ProtNLM"/>
    </source>
</evidence>
<dbReference type="OrthoDB" id="3257636at2759"/>
<keyword evidence="3" id="KW-1185">Reference proteome</keyword>
<reference evidence="2 3" key="1">
    <citation type="submission" date="2014-04" db="EMBL/GenBank/DDBJ databases">
        <authorList>
            <consortium name="DOE Joint Genome Institute"/>
            <person name="Kuo A."/>
            <person name="Girlanda M."/>
            <person name="Perotto S."/>
            <person name="Kohler A."/>
            <person name="Nagy L.G."/>
            <person name="Floudas D."/>
            <person name="Copeland A."/>
            <person name="Barry K.W."/>
            <person name="Cichocki N."/>
            <person name="Veneault-Fourrey C."/>
            <person name="LaButti K."/>
            <person name="Lindquist E.A."/>
            <person name="Lipzen A."/>
            <person name="Lundell T."/>
            <person name="Morin E."/>
            <person name="Murat C."/>
            <person name="Sun H."/>
            <person name="Tunlid A."/>
            <person name="Henrissat B."/>
            <person name="Grigoriev I.V."/>
            <person name="Hibbett D.S."/>
            <person name="Martin F."/>
            <person name="Nordberg H.P."/>
            <person name="Cantor M.N."/>
            <person name="Hua S.X."/>
        </authorList>
    </citation>
    <scope>NUCLEOTIDE SEQUENCE [LARGE SCALE GENOMIC DNA]</scope>
    <source>
        <strain evidence="2 3">MUT 4182</strain>
    </source>
</reference>
<reference evidence="3" key="2">
    <citation type="submission" date="2015-01" db="EMBL/GenBank/DDBJ databases">
        <title>Evolutionary Origins and Diversification of the Mycorrhizal Mutualists.</title>
        <authorList>
            <consortium name="DOE Joint Genome Institute"/>
            <consortium name="Mycorrhizal Genomics Consortium"/>
            <person name="Kohler A."/>
            <person name="Kuo A."/>
            <person name="Nagy L.G."/>
            <person name="Floudas D."/>
            <person name="Copeland A."/>
            <person name="Barry K.W."/>
            <person name="Cichocki N."/>
            <person name="Veneault-Fourrey C."/>
            <person name="LaButti K."/>
            <person name="Lindquist E.A."/>
            <person name="Lipzen A."/>
            <person name="Lundell T."/>
            <person name="Morin E."/>
            <person name="Murat C."/>
            <person name="Riley R."/>
            <person name="Ohm R."/>
            <person name="Sun H."/>
            <person name="Tunlid A."/>
            <person name="Henrissat B."/>
            <person name="Grigoriev I.V."/>
            <person name="Hibbett D.S."/>
            <person name="Martin F."/>
        </authorList>
    </citation>
    <scope>NUCLEOTIDE SEQUENCE [LARGE SCALE GENOMIC DNA]</scope>
    <source>
        <strain evidence="3">MUT 4182</strain>
    </source>
</reference>
<feature type="region of interest" description="Disordered" evidence="1">
    <location>
        <begin position="1"/>
        <end position="23"/>
    </location>
</feature>
<sequence>MADLSHNDLNLTPSDNMIHGARSEQPSEQAKNIFSRLPNELFSIIFSHLLSASDVPLMNHRAPALLIPVCRRFRDLVYCSPDLWTAWKAYRCDNVSLERPVFMRRAGPVLAETHRWSSVVIGMRRPWQSLRFLLPPLEKAPLLTRLSIQQNEEAPHEPPDGLDYVIPDYPKLRVLDISAVCVAPTGVGTTRLQELEVKAKLSDSNAWAALSSFLNRNPAL</sequence>
<dbReference type="InterPro" id="IPR036047">
    <property type="entry name" value="F-box-like_dom_sf"/>
</dbReference>
<evidence type="ECO:0000313" key="2">
    <source>
        <dbReference type="EMBL" id="KIO26622.1"/>
    </source>
</evidence>
<proteinExistence type="predicted"/>
<dbReference type="Proteomes" id="UP000054248">
    <property type="component" value="Unassembled WGS sequence"/>
</dbReference>
<accession>A0A0C3LYY1</accession>
<name>A0A0C3LYY1_9AGAM</name>
<feature type="non-terminal residue" evidence="2">
    <location>
        <position position="220"/>
    </location>
</feature>
<dbReference type="AlphaFoldDB" id="A0A0C3LYY1"/>
<dbReference type="Gene3D" id="1.20.1280.50">
    <property type="match status" value="1"/>
</dbReference>
<protein>
    <recommendedName>
        <fullName evidence="4">F-box domain-containing protein</fullName>
    </recommendedName>
</protein>
<evidence type="ECO:0000313" key="3">
    <source>
        <dbReference type="Proteomes" id="UP000054248"/>
    </source>
</evidence>
<gene>
    <name evidence="2" type="ORF">M407DRAFT_24067</name>
</gene>
<dbReference type="SUPFAM" id="SSF81383">
    <property type="entry name" value="F-box domain"/>
    <property type="match status" value="1"/>
</dbReference>
<dbReference type="EMBL" id="KN823021">
    <property type="protein sequence ID" value="KIO26622.1"/>
    <property type="molecule type" value="Genomic_DNA"/>
</dbReference>
<dbReference type="HOGENOM" id="CLU_1258838_0_0_1"/>
<evidence type="ECO:0000256" key="1">
    <source>
        <dbReference type="SAM" id="MobiDB-lite"/>
    </source>
</evidence>
<organism evidence="2 3">
    <name type="scientific">Tulasnella calospora MUT 4182</name>
    <dbReference type="NCBI Taxonomy" id="1051891"/>
    <lineage>
        <taxon>Eukaryota</taxon>
        <taxon>Fungi</taxon>
        <taxon>Dikarya</taxon>
        <taxon>Basidiomycota</taxon>
        <taxon>Agaricomycotina</taxon>
        <taxon>Agaricomycetes</taxon>
        <taxon>Cantharellales</taxon>
        <taxon>Tulasnellaceae</taxon>
        <taxon>Tulasnella</taxon>
    </lineage>
</organism>